<accession>S4R9I4</accession>
<comment type="similarity">
    <text evidence="2">Belongs to the TSR2 family.</text>
</comment>
<dbReference type="Ensembl" id="ENSPMAT00000001875.1">
    <property type="protein sequence ID" value="ENSPMAP00000001865.1"/>
    <property type="gene ID" value="ENSPMAG00000001705.1"/>
</dbReference>
<keyword evidence="4" id="KW-0698">rRNA processing</keyword>
<feature type="region of interest" description="Disordered" evidence="5">
    <location>
        <begin position="132"/>
        <end position="200"/>
    </location>
</feature>
<proteinExistence type="inferred from homology"/>
<comment type="function">
    <text evidence="1">May be involved in 20S pre-rRNA processing.</text>
</comment>
<dbReference type="STRING" id="7757.ENSPMAP00000001865"/>
<sequence>MAAPSRQGASRVPPCALFHSAVGTVLKAWPVLQIAVENGFGGVYSQQKAEWMVGVVESFFYENGNLESFEVEDFLTDIVNNEFDTVIEDDSLPQVSRQLCTLFGLCTGGRASEATQFMETLSQKSFNHKLNVTRVGDSDDDDDNDDSGGTNDEAMDCAEAAQPPPSSGEVAQPSVPSSTESQRRAEPGEDGWTTVQRRRR</sequence>
<reference evidence="6" key="2">
    <citation type="submission" date="2025-09" db="UniProtKB">
        <authorList>
            <consortium name="Ensembl"/>
        </authorList>
    </citation>
    <scope>IDENTIFICATION</scope>
</reference>
<evidence type="ECO:0000313" key="6">
    <source>
        <dbReference type="Ensembl" id="ENSPMAP00000001865.1"/>
    </source>
</evidence>
<dbReference type="GeneTree" id="ENSGT00390000012692"/>
<evidence type="ECO:0000256" key="4">
    <source>
        <dbReference type="ARBA" id="ARBA00022552"/>
    </source>
</evidence>
<dbReference type="GO" id="GO:0006364">
    <property type="term" value="P:rRNA processing"/>
    <property type="evidence" value="ECO:0007669"/>
    <property type="project" value="UniProtKB-KW"/>
</dbReference>
<evidence type="ECO:0000256" key="3">
    <source>
        <dbReference type="ARBA" id="ARBA00017551"/>
    </source>
</evidence>
<organism evidence="6">
    <name type="scientific">Petromyzon marinus</name>
    <name type="common">Sea lamprey</name>
    <dbReference type="NCBI Taxonomy" id="7757"/>
    <lineage>
        <taxon>Eukaryota</taxon>
        <taxon>Metazoa</taxon>
        <taxon>Chordata</taxon>
        <taxon>Craniata</taxon>
        <taxon>Vertebrata</taxon>
        <taxon>Cyclostomata</taxon>
        <taxon>Hyperoartia</taxon>
        <taxon>Petromyzontiformes</taxon>
        <taxon>Petromyzontidae</taxon>
        <taxon>Petromyzon</taxon>
    </lineage>
</organism>
<evidence type="ECO:0000256" key="1">
    <source>
        <dbReference type="ARBA" id="ARBA00002210"/>
    </source>
</evidence>
<dbReference type="AlphaFoldDB" id="S4R9I4"/>
<dbReference type="OMA" id="LAKDEWF"/>
<dbReference type="PANTHER" id="PTHR21250">
    <property type="entry name" value="PRE-RRNA-PROCESSING PROTEIN TSR2 HOMOLOG"/>
    <property type="match status" value="1"/>
</dbReference>
<evidence type="ECO:0000256" key="2">
    <source>
        <dbReference type="ARBA" id="ARBA00006524"/>
    </source>
</evidence>
<evidence type="ECO:0000256" key="5">
    <source>
        <dbReference type="SAM" id="MobiDB-lite"/>
    </source>
</evidence>
<dbReference type="InterPro" id="IPR019398">
    <property type="entry name" value="Pre-rRNA_process_TSR2"/>
</dbReference>
<dbReference type="HOGENOM" id="CLU_074896_2_2_1"/>
<protein>
    <recommendedName>
        <fullName evidence="3">Pre-rRNA-processing protein TSR2 homolog</fullName>
    </recommendedName>
</protein>
<reference evidence="6" key="1">
    <citation type="submission" date="2025-08" db="UniProtKB">
        <authorList>
            <consortium name="Ensembl"/>
        </authorList>
    </citation>
    <scope>IDENTIFICATION</scope>
</reference>
<name>S4R9I4_PETMA</name>
<dbReference type="Pfam" id="PF10273">
    <property type="entry name" value="WGG"/>
    <property type="match status" value="1"/>
</dbReference>